<protein>
    <submittedName>
        <fullName evidence="2">Uncharacterized protein</fullName>
    </submittedName>
</protein>
<dbReference type="WBParaSite" id="PgR028_g065_t01">
    <property type="protein sequence ID" value="PgR028_g065_t01"/>
    <property type="gene ID" value="PgR028_g065"/>
</dbReference>
<accession>A0A915B693</accession>
<dbReference type="AlphaFoldDB" id="A0A915B693"/>
<name>A0A915B693_PARUN</name>
<evidence type="ECO:0000313" key="2">
    <source>
        <dbReference type="WBParaSite" id="PgR028_g065_t01"/>
    </source>
</evidence>
<proteinExistence type="predicted"/>
<dbReference type="Proteomes" id="UP000887569">
    <property type="component" value="Unplaced"/>
</dbReference>
<evidence type="ECO:0000313" key="1">
    <source>
        <dbReference type="Proteomes" id="UP000887569"/>
    </source>
</evidence>
<sequence length="98" mass="11194">MLSILDSSTYLQNISRPRICGISSHYCSLVKELIRYSSSPSLSWQHAALEALKKAYTRSDATNCSSIWLDDVCRKILLYRTRNERWNGNGCNCKNTES</sequence>
<keyword evidence="1" id="KW-1185">Reference proteome</keyword>
<reference evidence="2" key="1">
    <citation type="submission" date="2022-11" db="UniProtKB">
        <authorList>
            <consortium name="WormBaseParasite"/>
        </authorList>
    </citation>
    <scope>IDENTIFICATION</scope>
</reference>
<organism evidence="1 2">
    <name type="scientific">Parascaris univalens</name>
    <name type="common">Nematode worm</name>
    <dbReference type="NCBI Taxonomy" id="6257"/>
    <lineage>
        <taxon>Eukaryota</taxon>
        <taxon>Metazoa</taxon>
        <taxon>Ecdysozoa</taxon>
        <taxon>Nematoda</taxon>
        <taxon>Chromadorea</taxon>
        <taxon>Rhabditida</taxon>
        <taxon>Spirurina</taxon>
        <taxon>Ascaridomorpha</taxon>
        <taxon>Ascaridoidea</taxon>
        <taxon>Ascarididae</taxon>
        <taxon>Parascaris</taxon>
    </lineage>
</organism>